<dbReference type="Proteomes" id="UP000824120">
    <property type="component" value="Chromosome 5"/>
</dbReference>
<organism evidence="1 2">
    <name type="scientific">Solanum commersonii</name>
    <name type="common">Commerson's wild potato</name>
    <name type="synonym">Commerson's nightshade</name>
    <dbReference type="NCBI Taxonomy" id="4109"/>
    <lineage>
        <taxon>Eukaryota</taxon>
        <taxon>Viridiplantae</taxon>
        <taxon>Streptophyta</taxon>
        <taxon>Embryophyta</taxon>
        <taxon>Tracheophyta</taxon>
        <taxon>Spermatophyta</taxon>
        <taxon>Magnoliopsida</taxon>
        <taxon>eudicotyledons</taxon>
        <taxon>Gunneridae</taxon>
        <taxon>Pentapetalae</taxon>
        <taxon>asterids</taxon>
        <taxon>lamiids</taxon>
        <taxon>Solanales</taxon>
        <taxon>Solanaceae</taxon>
        <taxon>Solanoideae</taxon>
        <taxon>Solaneae</taxon>
        <taxon>Solanum</taxon>
    </lineage>
</organism>
<gene>
    <name evidence="1" type="ORF">H5410_027068</name>
</gene>
<evidence type="ECO:0000313" key="1">
    <source>
        <dbReference type="EMBL" id="KAG5605576.1"/>
    </source>
</evidence>
<name>A0A9J5Z0Q6_SOLCO</name>
<proteinExistence type="predicted"/>
<dbReference type="AlphaFoldDB" id="A0A9J5Z0Q6"/>
<reference evidence="1 2" key="1">
    <citation type="submission" date="2020-09" db="EMBL/GenBank/DDBJ databases">
        <title>De no assembly of potato wild relative species, Solanum commersonii.</title>
        <authorList>
            <person name="Cho K."/>
        </authorList>
    </citation>
    <scope>NUCLEOTIDE SEQUENCE [LARGE SCALE GENOMIC DNA]</scope>
    <source>
        <strain evidence="1">LZ3.2</strain>
        <tissue evidence="1">Leaf</tissue>
    </source>
</reference>
<accession>A0A9J5Z0Q6</accession>
<comment type="caution">
    <text evidence="1">The sequence shown here is derived from an EMBL/GenBank/DDBJ whole genome shotgun (WGS) entry which is preliminary data.</text>
</comment>
<keyword evidence="2" id="KW-1185">Reference proteome</keyword>
<sequence>MGSTKPSMDMCGVSTHSTRVSTPFKVSGGNPGFDRVFGYLGFSILSIRRSELLQGYTLGFIRGLSLFLRLASKHLISAGSTFSPNCES</sequence>
<dbReference type="EMBL" id="JACXVP010000005">
    <property type="protein sequence ID" value="KAG5605576.1"/>
    <property type="molecule type" value="Genomic_DNA"/>
</dbReference>
<protein>
    <submittedName>
        <fullName evidence="1">Uncharacterized protein</fullName>
    </submittedName>
</protein>
<evidence type="ECO:0000313" key="2">
    <source>
        <dbReference type="Proteomes" id="UP000824120"/>
    </source>
</evidence>